<dbReference type="EMBL" id="OV121140">
    <property type="protein sequence ID" value="CAH0563458.1"/>
    <property type="molecule type" value="Genomic_DNA"/>
</dbReference>
<keyword evidence="1" id="KW-0597">Phosphoprotein</keyword>
<feature type="compositionally biased region" description="Basic residues" evidence="5">
    <location>
        <begin position="508"/>
        <end position="518"/>
    </location>
</feature>
<dbReference type="GO" id="GO:0006357">
    <property type="term" value="P:regulation of transcription by RNA polymerase II"/>
    <property type="evidence" value="ECO:0007669"/>
    <property type="project" value="TreeGrafter"/>
</dbReference>
<proteinExistence type="predicted"/>
<feature type="compositionally biased region" description="Polar residues" evidence="5">
    <location>
        <begin position="222"/>
        <end position="247"/>
    </location>
</feature>
<dbReference type="GO" id="GO:0005634">
    <property type="term" value="C:nucleus"/>
    <property type="evidence" value="ECO:0007669"/>
    <property type="project" value="TreeGrafter"/>
</dbReference>
<evidence type="ECO:0000313" key="8">
    <source>
        <dbReference type="Proteomes" id="UP001154078"/>
    </source>
</evidence>
<feature type="region of interest" description="Disordered" evidence="5">
    <location>
        <begin position="373"/>
        <end position="606"/>
    </location>
</feature>
<name>A0A9P0FMS7_BRAAE</name>
<keyword evidence="4" id="KW-0862">Zinc</keyword>
<keyword evidence="8" id="KW-1185">Reference proteome</keyword>
<sequence length="815" mass="88474">MSGGPPHHPHGRQVPSSNSAWNHLQVPNFFPRQPQHAHMSNEPSLLHQPATWHTPTTEPIKPSPMATSHASLFQHLLQRPECFPVGAVGRTPAALAAAASAAPGVDLSLAARNGAGALNGEAAPPAASPISLSVRDTNKINSLVEMHTAVELTKCQKSLSPGLKSTSPGVALDAKLPKRSNIRVDSILERLNPNMEKTASVLEQVAPLALNEKTHERVSNPPEKTSSQSVIVQPSGSHDENSNSSGANLAKEEDNSNEDSLDGQKSRRKRKPNKTVRVSKDDEKSDHLSFVSKILAEENKIVERRRSSDDVESLIPAKTRRKTSSESETIDNIAAMVQECVKEKDKSVAVESKPPPPPPKQLGVIRVKDNLMEVKDAGAISDRPPPHAPVPTAAQKKATPTQFVEVENKLEEMFAGIEDAEPTPSPPPPKTADDDDSPEKTEDDPLLKLHEDAASKEQNAAEKENEGAPENGQQAQETNAKATKTGKRRSRPVSRRGSEVSSTETTPKKKKPGKKGGRKPASQASKGIGKGAKKLGQKNNSKVESIKDVYAYDSGSNASSSKSRGPFIQIKGPRDSPISVSVVNAANDDDSDKKAGKSKKFHDDTEYRHKVRSKGLHCSTLSNKYDAQTKDATWICAFCKRGPHATELSGPTWHGDVIPAGDLFGPYIITSECPEFERRLDDPFDRQFKSRKITKVLDETKITTAAKKGKRKLDVEDVHLGITHTESKSYEVWAHEDCIVWSAGVYLVGPKIVGLEEAIWTSCNVACKVCQLKGANVCCGKRGCLATAHLCCSRARHWRFDAETFKVFCPVHAAQ</sequence>
<dbReference type="InterPro" id="IPR052440">
    <property type="entry name" value="Trans_Reg/Chrom_Remod"/>
</dbReference>
<feature type="compositionally biased region" description="Basic residues" evidence="5">
    <location>
        <begin position="484"/>
        <end position="494"/>
    </location>
</feature>
<feature type="region of interest" description="Disordered" evidence="5">
    <location>
        <begin position="212"/>
        <end position="285"/>
    </location>
</feature>
<keyword evidence="3" id="KW-0863">Zinc-finger</keyword>
<dbReference type="PANTHER" id="PTHR14955:SF4">
    <property type="entry name" value="PHD-TYPE DOMAIN-CONTAINING PROTEIN"/>
    <property type="match status" value="1"/>
</dbReference>
<evidence type="ECO:0000313" key="7">
    <source>
        <dbReference type="EMBL" id="CAH0563458.1"/>
    </source>
</evidence>
<dbReference type="Proteomes" id="UP001154078">
    <property type="component" value="Chromosome 9"/>
</dbReference>
<organism evidence="7 8">
    <name type="scientific">Brassicogethes aeneus</name>
    <name type="common">Rape pollen beetle</name>
    <name type="synonym">Meligethes aeneus</name>
    <dbReference type="NCBI Taxonomy" id="1431903"/>
    <lineage>
        <taxon>Eukaryota</taxon>
        <taxon>Metazoa</taxon>
        <taxon>Ecdysozoa</taxon>
        <taxon>Arthropoda</taxon>
        <taxon>Hexapoda</taxon>
        <taxon>Insecta</taxon>
        <taxon>Pterygota</taxon>
        <taxon>Neoptera</taxon>
        <taxon>Endopterygota</taxon>
        <taxon>Coleoptera</taxon>
        <taxon>Polyphaga</taxon>
        <taxon>Cucujiformia</taxon>
        <taxon>Nitidulidae</taxon>
        <taxon>Meligethinae</taxon>
        <taxon>Brassicogethes</taxon>
    </lineage>
</organism>
<feature type="compositionally biased region" description="Basic and acidic residues" evidence="5">
    <location>
        <begin position="591"/>
        <end position="606"/>
    </location>
</feature>
<feature type="compositionally biased region" description="Polar residues" evidence="5">
    <location>
        <begin position="471"/>
        <end position="482"/>
    </location>
</feature>
<gene>
    <name evidence="7" type="ORF">MELIAE_LOCUS12273</name>
</gene>
<feature type="compositionally biased region" description="Low complexity" evidence="5">
    <location>
        <begin position="554"/>
        <end position="563"/>
    </location>
</feature>
<evidence type="ECO:0000256" key="1">
    <source>
        <dbReference type="ARBA" id="ARBA00022553"/>
    </source>
</evidence>
<reference evidence="7" key="1">
    <citation type="submission" date="2021-12" db="EMBL/GenBank/DDBJ databases">
        <authorList>
            <person name="King R."/>
        </authorList>
    </citation>
    <scope>NUCLEOTIDE SEQUENCE</scope>
</reference>
<dbReference type="GO" id="GO:0008270">
    <property type="term" value="F:zinc ion binding"/>
    <property type="evidence" value="ECO:0007669"/>
    <property type="project" value="UniProtKB-KW"/>
</dbReference>
<dbReference type="PROSITE" id="PS51805">
    <property type="entry name" value="EPHD"/>
    <property type="match status" value="1"/>
</dbReference>
<feature type="compositionally biased region" description="Basic and acidic residues" evidence="5">
    <location>
        <begin position="438"/>
        <end position="466"/>
    </location>
</feature>
<dbReference type="PANTHER" id="PTHR14955">
    <property type="entry name" value="RETINOIC ACID INDUCED 1/TRANSCRIPTION FACTOR 20"/>
    <property type="match status" value="1"/>
</dbReference>
<evidence type="ECO:0000256" key="3">
    <source>
        <dbReference type="ARBA" id="ARBA00022771"/>
    </source>
</evidence>
<dbReference type="Pfam" id="PF13771">
    <property type="entry name" value="zf-HC5HC2H"/>
    <property type="match status" value="1"/>
</dbReference>
<accession>A0A9P0FMS7</accession>
<dbReference type="AlphaFoldDB" id="A0A9P0FMS7"/>
<feature type="domain" description="PHD-type" evidence="6">
    <location>
        <begin position="703"/>
        <end position="813"/>
    </location>
</feature>
<evidence type="ECO:0000256" key="5">
    <source>
        <dbReference type="SAM" id="MobiDB-lite"/>
    </source>
</evidence>
<protein>
    <recommendedName>
        <fullName evidence="6">PHD-type domain-containing protein</fullName>
    </recommendedName>
</protein>
<evidence type="ECO:0000256" key="4">
    <source>
        <dbReference type="ARBA" id="ARBA00022833"/>
    </source>
</evidence>
<dbReference type="InterPro" id="IPR013083">
    <property type="entry name" value="Znf_RING/FYVE/PHD"/>
</dbReference>
<dbReference type="Gene3D" id="3.30.40.10">
    <property type="entry name" value="Zinc/RING finger domain, C3HC4 (zinc finger)"/>
    <property type="match status" value="1"/>
</dbReference>
<evidence type="ECO:0000256" key="2">
    <source>
        <dbReference type="ARBA" id="ARBA00022723"/>
    </source>
</evidence>
<dbReference type="OrthoDB" id="10029243at2759"/>
<feature type="region of interest" description="Disordered" evidence="5">
    <location>
        <begin position="1"/>
        <end position="24"/>
    </location>
</feature>
<evidence type="ECO:0000259" key="6">
    <source>
        <dbReference type="PROSITE" id="PS51805"/>
    </source>
</evidence>
<dbReference type="InterPro" id="IPR034732">
    <property type="entry name" value="EPHD"/>
</dbReference>
<keyword evidence="2" id="KW-0479">Metal-binding</keyword>